<proteinExistence type="predicted"/>
<dbReference type="SUPFAM" id="SSF48452">
    <property type="entry name" value="TPR-like"/>
    <property type="match status" value="1"/>
</dbReference>
<dbReference type="AlphaFoldDB" id="A0A6M3K8E7"/>
<organism evidence="4">
    <name type="scientific">viral metagenome</name>
    <dbReference type="NCBI Taxonomy" id="1070528"/>
    <lineage>
        <taxon>unclassified sequences</taxon>
        <taxon>metagenomes</taxon>
        <taxon>organismal metagenomes</taxon>
    </lineage>
</organism>
<dbReference type="InterPro" id="IPR019734">
    <property type="entry name" value="TPR_rpt"/>
</dbReference>
<dbReference type="Gene3D" id="1.25.40.10">
    <property type="entry name" value="Tetratricopeptide repeat domain"/>
    <property type="match status" value="1"/>
</dbReference>
<dbReference type="Pfam" id="PF00534">
    <property type="entry name" value="Glycos_transf_1"/>
    <property type="match status" value="1"/>
</dbReference>
<protein>
    <submittedName>
        <fullName evidence="4">Putative tetratricopeptide repeat protein</fullName>
    </submittedName>
</protein>
<sequence length="827" mass="97385">MQKIALCLIVKPDDNEALVLHRLLDTEGLHKKFDGIFITITSKEGDPVAERVKLEAEQVKAHISYFKWINDFAAARNFNYFQVPKEYNWIIWLDADDIVKGSKYINNAIKKVNDNVDGIILPYLYDFDEYGECTVKHNKIRITRNDGTFKWVGELHEDLIGNREVNTPFCKDVQILHLTNHKRVNIAIKRNFNITKKVLDRDNEDPRHWWNYANAAFMAGKFKEAIETFFEFIQRSSSQEEVYLAWIRISDIYHKLNDYERAIESGLESLRIRPWYPDAYYHLAQSFFNTRNFKHAKEMLLTGLAKNPPENQTIVWNPRDYDYNPLMLLAKTYYQLNEPHEAYKILAGHIDKKGNTIKGLIELFPKYENIKEYTKEIKKICDELDNVDKICEKIKKCKNKKKIQKIFDNIPIEMKSHPKLVYLRNIHFTKTESTGRDLDIYCFETAERWNPEIAKIQGMGGSEEAVLNITPILADLGWNVTVYNSCGHEAKKFGKVWWKPHWEFNYRDKRDAFISWRHPMVFTHKVNSPKNYVWLHDTIYQNEFTKKRLDNITKILPLSQWHKKLYPGIDNSKFMVSANGINVKQFDNIECPSCKIKEDITQIPIISKGKDQTQLYKCNACGIEGPEQMFAKIKRDPYKLIYTSAQDRGLECLLKLFPKIRRQIPEVTLDIYYGWQTWDSVYAEDLIQQEWKKKVLEMQKQDGIIDHGRVTHEEIAKAYLNSAIWAYPTEFTEISCITAMKAQAAGCIPVTTTVAALDETVQYGVKLDFNNIYNNPRAQKKWVDAVVFLLKNQWKMQEIREEMIPWAKDKFSWEKIVNQWNMEFLKK</sequence>
<dbReference type="SUPFAM" id="SSF53756">
    <property type="entry name" value="UDP-Glycosyltransferase/glycogen phosphorylase"/>
    <property type="match status" value="1"/>
</dbReference>
<name>A0A6M3K8E7_9ZZZZ</name>
<dbReference type="GO" id="GO:0009103">
    <property type="term" value="P:lipopolysaccharide biosynthetic process"/>
    <property type="evidence" value="ECO:0007669"/>
    <property type="project" value="TreeGrafter"/>
</dbReference>
<dbReference type="PROSITE" id="PS50005">
    <property type="entry name" value="TPR"/>
    <property type="match status" value="1"/>
</dbReference>
<dbReference type="GO" id="GO:0016757">
    <property type="term" value="F:glycosyltransferase activity"/>
    <property type="evidence" value="ECO:0007669"/>
    <property type="project" value="TreeGrafter"/>
</dbReference>
<evidence type="ECO:0000313" key="4">
    <source>
        <dbReference type="EMBL" id="QJA78038.1"/>
    </source>
</evidence>
<dbReference type="Gene3D" id="3.40.50.2000">
    <property type="entry name" value="Glycogen Phosphorylase B"/>
    <property type="match status" value="1"/>
</dbReference>
<dbReference type="EMBL" id="MT142317">
    <property type="protein sequence ID" value="QJA78038.1"/>
    <property type="molecule type" value="Genomic_DNA"/>
</dbReference>
<dbReference type="CDD" id="cd03801">
    <property type="entry name" value="GT4_PimA-like"/>
    <property type="match status" value="1"/>
</dbReference>
<dbReference type="PANTHER" id="PTHR46401">
    <property type="entry name" value="GLYCOSYLTRANSFERASE WBBK-RELATED"/>
    <property type="match status" value="1"/>
</dbReference>
<dbReference type="InterPro" id="IPR001296">
    <property type="entry name" value="Glyco_trans_1"/>
</dbReference>
<dbReference type="PANTHER" id="PTHR46401:SF2">
    <property type="entry name" value="GLYCOSYLTRANSFERASE WBBK-RELATED"/>
    <property type="match status" value="1"/>
</dbReference>
<gene>
    <name evidence="4" type="ORF">MM415A01152_0002</name>
    <name evidence="3" type="ORF">MM415B01692_0013</name>
</gene>
<dbReference type="Pfam" id="PF13181">
    <property type="entry name" value="TPR_8"/>
    <property type="match status" value="1"/>
</dbReference>
<accession>A0A6M3K8E7</accession>
<evidence type="ECO:0000256" key="1">
    <source>
        <dbReference type="ARBA" id="ARBA00022679"/>
    </source>
</evidence>
<reference evidence="4" key="1">
    <citation type="submission" date="2020-03" db="EMBL/GenBank/DDBJ databases">
        <title>The deep terrestrial virosphere.</title>
        <authorList>
            <person name="Holmfeldt K."/>
            <person name="Nilsson E."/>
            <person name="Simone D."/>
            <person name="Lopez-Fernandez M."/>
            <person name="Wu X."/>
            <person name="de Brujin I."/>
            <person name="Lundin D."/>
            <person name="Andersson A."/>
            <person name="Bertilsson S."/>
            <person name="Dopson M."/>
        </authorList>
    </citation>
    <scope>NUCLEOTIDE SEQUENCE</scope>
    <source>
        <strain evidence="4">MM415A01152</strain>
        <strain evidence="3">MM415B01692</strain>
    </source>
</reference>
<feature type="domain" description="Glycosyl transferase family 1" evidence="2">
    <location>
        <begin position="648"/>
        <end position="804"/>
    </location>
</feature>
<evidence type="ECO:0000259" key="2">
    <source>
        <dbReference type="Pfam" id="PF00534"/>
    </source>
</evidence>
<evidence type="ECO:0000313" key="3">
    <source>
        <dbReference type="EMBL" id="QJA57182.1"/>
    </source>
</evidence>
<dbReference type="SMART" id="SM00028">
    <property type="entry name" value="TPR"/>
    <property type="match status" value="4"/>
</dbReference>
<dbReference type="InterPro" id="IPR011990">
    <property type="entry name" value="TPR-like_helical_dom_sf"/>
</dbReference>
<keyword evidence="1" id="KW-0808">Transferase</keyword>
<dbReference type="EMBL" id="MT141258">
    <property type="protein sequence ID" value="QJA57182.1"/>
    <property type="molecule type" value="Genomic_DNA"/>
</dbReference>